<evidence type="ECO:0000313" key="3">
    <source>
        <dbReference type="Proteomes" id="UP001341840"/>
    </source>
</evidence>
<keyword evidence="3" id="KW-1185">Reference proteome</keyword>
<feature type="region of interest" description="Disordered" evidence="1">
    <location>
        <begin position="122"/>
        <end position="157"/>
    </location>
</feature>
<dbReference type="Proteomes" id="UP001341840">
    <property type="component" value="Unassembled WGS sequence"/>
</dbReference>
<name>A0ABU6QAT6_9FABA</name>
<proteinExistence type="predicted"/>
<evidence type="ECO:0000313" key="2">
    <source>
        <dbReference type="EMBL" id="MED6108991.1"/>
    </source>
</evidence>
<feature type="compositionally biased region" description="Low complexity" evidence="1">
    <location>
        <begin position="131"/>
        <end position="155"/>
    </location>
</feature>
<comment type="caution">
    <text evidence="2">The sequence shown here is derived from an EMBL/GenBank/DDBJ whole genome shotgun (WGS) entry which is preliminary data.</text>
</comment>
<reference evidence="2 3" key="1">
    <citation type="journal article" date="2023" name="Plants (Basel)">
        <title>Bridging the Gap: Combining Genomics and Transcriptomics Approaches to Understand Stylosanthes scabra, an Orphan Legume from the Brazilian Caatinga.</title>
        <authorList>
            <person name="Ferreira-Neto J.R.C."/>
            <person name="da Silva M.D."/>
            <person name="Binneck E."/>
            <person name="de Melo N.F."/>
            <person name="da Silva R.H."/>
            <person name="de Melo A.L.T.M."/>
            <person name="Pandolfi V."/>
            <person name="Bustamante F.O."/>
            <person name="Brasileiro-Vidal A.C."/>
            <person name="Benko-Iseppon A.M."/>
        </authorList>
    </citation>
    <scope>NUCLEOTIDE SEQUENCE [LARGE SCALE GENOMIC DNA]</scope>
    <source>
        <tissue evidence="2">Leaves</tissue>
    </source>
</reference>
<gene>
    <name evidence="2" type="ORF">PIB30_029332</name>
</gene>
<protein>
    <submittedName>
        <fullName evidence="2">Uncharacterized protein</fullName>
    </submittedName>
</protein>
<accession>A0ABU6QAT6</accession>
<organism evidence="2 3">
    <name type="scientific">Stylosanthes scabra</name>
    <dbReference type="NCBI Taxonomy" id="79078"/>
    <lineage>
        <taxon>Eukaryota</taxon>
        <taxon>Viridiplantae</taxon>
        <taxon>Streptophyta</taxon>
        <taxon>Embryophyta</taxon>
        <taxon>Tracheophyta</taxon>
        <taxon>Spermatophyta</taxon>
        <taxon>Magnoliopsida</taxon>
        <taxon>eudicotyledons</taxon>
        <taxon>Gunneridae</taxon>
        <taxon>Pentapetalae</taxon>
        <taxon>rosids</taxon>
        <taxon>fabids</taxon>
        <taxon>Fabales</taxon>
        <taxon>Fabaceae</taxon>
        <taxon>Papilionoideae</taxon>
        <taxon>50 kb inversion clade</taxon>
        <taxon>dalbergioids sensu lato</taxon>
        <taxon>Dalbergieae</taxon>
        <taxon>Pterocarpus clade</taxon>
        <taxon>Stylosanthes</taxon>
    </lineage>
</organism>
<evidence type="ECO:0000256" key="1">
    <source>
        <dbReference type="SAM" id="MobiDB-lite"/>
    </source>
</evidence>
<sequence>MKRSSSNPNLFLFSYIFIQLYSFRTVVEEVYTFRGIILGSLTTTRALTKFLSLLRRSQEAMKCRCRTCRIPLLEGDCGSLLLSLILSKVERNKLACSVGPTFRVIVSKNILLPKYYESTATNKTKPGPRVSTTSTTTSARGWVPPQTSTPSTWTQFGLPPNYSPPPDKSTPMPRGAGSFAIRNNPIYSNPPPNTQHIPQGWYPLPLQEGSFGCTNNPQPSFGAHGVGGGPPNFGIYNSHGANNLPQFGSMPQAVSTGANRPIYLEMSRQMHIEPSPTNKEEVGNKLPALWIPNVIPNSNLMTCKNPTLYKKGVVVC</sequence>
<dbReference type="EMBL" id="JASCZI010000119">
    <property type="protein sequence ID" value="MED6108991.1"/>
    <property type="molecule type" value="Genomic_DNA"/>
</dbReference>